<comment type="caution">
    <text evidence="1">The sequence shown here is derived from an EMBL/GenBank/DDBJ whole genome shotgun (WGS) entry which is preliminary data.</text>
</comment>
<evidence type="ECO:0000313" key="2">
    <source>
        <dbReference type="Proteomes" id="UP001612741"/>
    </source>
</evidence>
<organism evidence="1 2">
    <name type="scientific">Nonomuraea typhae</name>
    <dbReference type="NCBI Taxonomy" id="2603600"/>
    <lineage>
        <taxon>Bacteria</taxon>
        <taxon>Bacillati</taxon>
        <taxon>Actinomycetota</taxon>
        <taxon>Actinomycetes</taxon>
        <taxon>Streptosporangiales</taxon>
        <taxon>Streptosporangiaceae</taxon>
        <taxon>Nonomuraea</taxon>
    </lineage>
</organism>
<reference evidence="1 2" key="1">
    <citation type="submission" date="2024-10" db="EMBL/GenBank/DDBJ databases">
        <title>The Natural Products Discovery Center: Release of the First 8490 Sequenced Strains for Exploring Actinobacteria Biosynthetic Diversity.</title>
        <authorList>
            <person name="Kalkreuter E."/>
            <person name="Kautsar S.A."/>
            <person name="Yang D."/>
            <person name="Bader C.D."/>
            <person name="Teijaro C.N."/>
            <person name="Fluegel L."/>
            <person name="Davis C.M."/>
            <person name="Simpson J.R."/>
            <person name="Lauterbach L."/>
            <person name="Steele A.D."/>
            <person name="Gui C."/>
            <person name="Meng S."/>
            <person name="Li G."/>
            <person name="Viehrig K."/>
            <person name="Ye F."/>
            <person name="Su P."/>
            <person name="Kiefer A.F."/>
            <person name="Nichols A."/>
            <person name="Cepeda A.J."/>
            <person name="Yan W."/>
            <person name="Fan B."/>
            <person name="Jiang Y."/>
            <person name="Adhikari A."/>
            <person name="Zheng C.-J."/>
            <person name="Schuster L."/>
            <person name="Cowan T.M."/>
            <person name="Smanski M.J."/>
            <person name="Chevrette M.G."/>
            <person name="De Carvalho L.P.S."/>
            <person name="Shen B."/>
        </authorList>
    </citation>
    <scope>NUCLEOTIDE SEQUENCE [LARGE SCALE GENOMIC DNA]</scope>
    <source>
        <strain evidence="1 2">NPDC050545</strain>
    </source>
</reference>
<accession>A0ABW7ZC43</accession>
<name>A0ABW7ZC43_9ACTN</name>
<evidence type="ECO:0000313" key="1">
    <source>
        <dbReference type="EMBL" id="MFI6504379.1"/>
    </source>
</evidence>
<gene>
    <name evidence="1" type="ORF">ACIBG2_43835</name>
</gene>
<protein>
    <recommendedName>
        <fullName evidence="3">PE-PGRS family protein</fullName>
    </recommendedName>
</protein>
<keyword evidence="2" id="KW-1185">Reference proteome</keyword>
<sequence length="478" mass="53696">MSWWLAFWARCGNQAATRALWRRWRDGGDPRLWELLRRIGLRDDELVLAVILGGPVVRATALAAVIARGDQDVIDRLFHPDWGDQEGAIKLLRELTAAGLAPRAREHRAKVLLAIGDWGGYLEAGETATGSVPGLRWPHEIIAEHVIALDVQDSFIRGQLRRDDPFFAIFVRMLGRPLPPDLVDEALRSRHRLTVDLARERCRTARGEDLTALWAQATEPWPALLGNPARLSVEASRSAWRLWLAHPDADLTGHLLKHGSEVTDPALGDAIVAGKPEVLLEALISARTPEPIRALIQRSPALRGHAVHDLLTGRRGDLNMRQLITAYRNPRLREAIRTAVSTARDLDPLEIIDPDSREDRFFAADAFAAREEWPRLRDYLHTWPFLDLVEFGPHLAGHHPPELAPLRPALGLDPTMIHYARVTRSPRIKPILRRALPEMTGDDLAVVRWIQKSACDNPKLCRLARAVEECMTEKGPFP</sequence>
<proteinExistence type="predicted"/>
<dbReference type="RefSeq" id="WP_397090124.1">
    <property type="nucleotide sequence ID" value="NZ_JBITGY010000014.1"/>
</dbReference>
<evidence type="ECO:0008006" key="3">
    <source>
        <dbReference type="Google" id="ProtNLM"/>
    </source>
</evidence>
<dbReference type="Proteomes" id="UP001612741">
    <property type="component" value="Unassembled WGS sequence"/>
</dbReference>
<dbReference type="EMBL" id="JBITGY010000014">
    <property type="protein sequence ID" value="MFI6504379.1"/>
    <property type="molecule type" value="Genomic_DNA"/>
</dbReference>